<evidence type="ECO:0000313" key="1">
    <source>
        <dbReference type="EMBL" id="KKM74616.1"/>
    </source>
</evidence>
<dbReference type="EMBL" id="LAZR01009112">
    <property type="protein sequence ID" value="KKM74616.1"/>
    <property type="molecule type" value="Genomic_DNA"/>
</dbReference>
<name>A0A0F9KIN4_9ZZZZ</name>
<sequence length="220" mass="24976">MLSTDEVARRKSIFLSEFRSLRKRRPALRKAKLKYGQWAKFMESDPGFAKAVREVEVYLDSTIRCSLCGHVGDPSEFINLNSSLTRSGRCKPCHSRRQIRRVQSDLGTKFVKLIQDAKMRDPSASELNVQILRTKYKEQEGCCFYTGIPLSHLVKDGMTLVKQKKFSPIVSMDRYDPKKGYEPDNVVLCCLSVNLMKGGLSFSAFLDACRKVLAHAQSRG</sequence>
<dbReference type="AlphaFoldDB" id="A0A0F9KIN4"/>
<proteinExistence type="predicted"/>
<reference evidence="1" key="1">
    <citation type="journal article" date="2015" name="Nature">
        <title>Complex archaea that bridge the gap between prokaryotes and eukaryotes.</title>
        <authorList>
            <person name="Spang A."/>
            <person name="Saw J.H."/>
            <person name="Jorgensen S.L."/>
            <person name="Zaremba-Niedzwiedzka K."/>
            <person name="Martijn J."/>
            <person name="Lind A.E."/>
            <person name="van Eijk R."/>
            <person name="Schleper C."/>
            <person name="Guy L."/>
            <person name="Ettema T.J."/>
        </authorList>
    </citation>
    <scope>NUCLEOTIDE SEQUENCE</scope>
</reference>
<accession>A0A0F9KIN4</accession>
<protein>
    <submittedName>
        <fullName evidence="1">Uncharacterized protein</fullName>
    </submittedName>
</protein>
<organism evidence="1">
    <name type="scientific">marine sediment metagenome</name>
    <dbReference type="NCBI Taxonomy" id="412755"/>
    <lineage>
        <taxon>unclassified sequences</taxon>
        <taxon>metagenomes</taxon>
        <taxon>ecological metagenomes</taxon>
    </lineage>
</organism>
<gene>
    <name evidence="1" type="ORF">LCGC14_1398540</name>
</gene>
<comment type="caution">
    <text evidence="1">The sequence shown here is derived from an EMBL/GenBank/DDBJ whole genome shotgun (WGS) entry which is preliminary data.</text>
</comment>
<dbReference type="Gene3D" id="3.30.40.220">
    <property type="match status" value="1"/>
</dbReference>